<name>A0AAW1RUL2_9CHLO</name>
<protein>
    <submittedName>
        <fullName evidence="2">Uncharacterized protein</fullName>
    </submittedName>
</protein>
<evidence type="ECO:0000256" key="1">
    <source>
        <dbReference type="SAM" id="MobiDB-lite"/>
    </source>
</evidence>
<reference evidence="2 3" key="1">
    <citation type="journal article" date="2024" name="Nat. Commun.">
        <title>Phylogenomics reveals the evolutionary origins of lichenization in chlorophyte algae.</title>
        <authorList>
            <person name="Puginier C."/>
            <person name="Libourel C."/>
            <person name="Otte J."/>
            <person name="Skaloud P."/>
            <person name="Haon M."/>
            <person name="Grisel S."/>
            <person name="Petersen M."/>
            <person name="Berrin J.G."/>
            <person name="Delaux P.M."/>
            <person name="Dal Grande F."/>
            <person name="Keller J."/>
        </authorList>
    </citation>
    <scope>NUCLEOTIDE SEQUENCE [LARGE SCALE GENOMIC DNA]</scope>
    <source>
        <strain evidence="2 3">SAG 2145</strain>
    </source>
</reference>
<proteinExistence type="predicted"/>
<accession>A0AAW1RUL2</accession>
<organism evidence="2 3">
    <name type="scientific">Apatococcus lobatus</name>
    <dbReference type="NCBI Taxonomy" id="904363"/>
    <lineage>
        <taxon>Eukaryota</taxon>
        <taxon>Viridiplantae</taxon>
        <taxon>Chlorophyta</taxon>
        <taxon>core chlorophytes</taxon>
        <taxon>Trebouxiophyceae</taxon>
        <taxon>Chlorellales</taxon>
        <taxon>Chlorellaceae</taxon>
        <taxon>Apatococcus</taxon>
    </lineage>
</organism>
<evidence type="ECO:0000313" key="2">
    <source>
        <dbReference type="EMBL" id="KAK9837810.1"/>
    </source>
</evidence>
<sequence length="969" mass="105140">MSEGPEGALLPVSLEALRWEYACMADKLLSVNLVRLHRACASRHAGRPSLKLLKEYLPGSVQVHNKKIKENKITQIKVYLHPVHLLVHQWFFQSKGETLDVAKWAATYFQVHSTQMQSKISKYLQLPASSFSMQELTMDTVTSHLQQFLSDWVQNIIATSLPSSNLNITCFLPHARASAQVAAFIAGTQQQLQLWNGQHAESSLLRLLTAFQLQHSVSPLSVSAALVATQQQAECPNSESNKREQTLLQECRDVAADKNWFPEQPRTTCSADQPAFFLRAAAIVMRTTVYVFDLDTDPACCQIYFALRPPVKICNSSGTLITRVEDLAWALVLGRDRLPRQLLSSGQQAHKIAVLAHAKGVYHPCLPSQFISSQPAPEAAEEVYAALGIEFQDVAFKRVNKRGPAAQRKREATEAGSEADISDDEAAGPLSPSTSANATLRAPQRVSRITKRRRTVDYDKGKMLEIFDAADPGGSDDHSPLAVMQRQLQILSEPSSAAASALCLLQSSGNPDQSGSLAPDHSAAPLPDPDAKAALLAEGTGAPAASTNSADHTAGLQDSGTVSGSQPADEQHPASQAPQSTEPAQGNVAQHNPDAVAEEGAGAVPAASELFAKSMNMLSAHLQQMNEQSPPTGLQLANDPQLLIVKAAIAPFSQHHAELRAQIGALRSEVKQLSDRVQSNDSFLSLAAAGFTQMSQQLQSMQKMLSAIYHQPGGHAASSAHFPGQRAISHPALQVVASAPAKRQAARVDKAQDIARRQLQAAADRMGQPLSEPGMQASATLTAADIVLNVPESLQIRVVYPGIKGEPYWTSWNGRWPVLTDYPNLVDIYKEWEEGIIYSTGKLKTVPMKQLEQDKAEGRQEWAWRGGGVSRTAMLDRKAIIYMALNAQRLDDIPPEILFNSVQAKAESELAELPRGHGPKPKMVARAKTILSSEYPQYHAGQAVQFEQQVLGWSICSGLAAQAKSRAVP</sequence>
<evidence type="ECO:0000313" key="3">
    <source>
        <dbReference type="Proteomes" id="UP001438707"/>
    </source>
</evidence>
<feature type="region of interest" description="Disordered" evidence="1">
    <location>
        <begin position="402"/>
        <end position="454"/>
    </location>
</feature>
<dbReference type="Proteomes" id="UP001438707">
    <property type="component" value="Unassembled WGS sequence"/>
</dbReference>
<gene>
    <name evidence="2" type="ORF">WJX74_005589</name>
</gene>
<dbReference type="EMBL" id="JALJOS010000006">
    <property type="protein sequence ID" value="KAK9837810.1"/>
    <property type="molecule type" value="Genomic_DNA"/>
</dbReference>
<comment type="caution">
    <text evidence="2">The sequence shown here is derived from an EMBL/GenBank/DDBJ whole genome shotgun (WGS) entry which is preliminary data.</text>
</comment>
<feature type="region of interest" description="Disordered" evidence="1">
    <location>
        <begin position="510"/>
        <end position="529"/>
    </location>
</feature>
<dbReference type="AlphaFoldDB" id="A0AAW1RUL2"/>
<feature type="region of interest" description="Disordered" evidence="1">
    <location>
        <begin position="539"/>
        <end position="593"/>
    </location>
</feature>
<feature type="compositionally biased region" description="Polar residues" evidence="1">
    <location>
        <begin position="545"/>
        <end position="590"/>
    </location>
</feature>
<keyword evidence="3" id="KW-1185">Reference proteome</keyword>